<feature type="domain" description="Acyl-CoA oxidase C-terminal" evidence="15">
    <location>
        <begin position="519"/>
        <end position="697"/>
    </location>
</feature>
<dbReference type="GO" id="GO:0005777">
    <property type="term" value="C:peroxisome"/>
    <property type="evidence" value="ECO:0007669"/>
    <property type="project" value="UniProtKB-SubCell"/>
</dbReference>
<comment type="cofactor">
    <cofactor evidence="1">
        <name>FAD</name>
        <dbReference type="ChEBI" id="CHEBI:57692"/>
    </cofactor>
</comment>
<evidence type="ECO:0000313" key="19">
    <source>
        <dbReference type="EnsemblMetazoa" id="XP_020914672.1"/>
    </source>
</evidence>
<dbReference type="GO" id="GO:0033540">
    <property type="term" value="P:fatty acid beta-oxidation using acyl-CoA oxidase"/>
    <property type="evidence" value="ECO:0007669"/>
    <property type="project" value="TreeGrafter"/>
</dbReference>
<feature type="active site" description="Proton acceptor" evidence="12">
    <location>
        <position position="460"/>
    </location>
</feature>
<dbReference type="Gene3D" id="1.10.540.10">
    <property type="entry name" value="Acyl-CoA dehydrogenase/oxidase, N-terminal domain"/>
    <property type="match status" value="1"/>
</dbReference>
<dbReference type="InterPro" id="IPR036250">
    <property type="entry name" value="AcylCo_DH-like_C"/>
</dbReference>
<feature type="domain" description="Acyl-coenzyme A oxidase N-terminal" evidence="17">
    <location>
        <begin position="39"/>
        <end position="162"/>
    </location>
</feature>
<evidence type="ECO:0000256" key="11">
    <source>
        <dbReference type="PIRNR" id="PIRNR000168"/>
    </source>
</evidence>
<evidence type="ECO:0000256" key="7">
    <source>
        <dbReference type="ARBA" id="ARBA00022832"/>
    </source>
</evidence>
<dbReference type="PIRSF" id="PIRSF000168">
    <property type="entry name" value="Acyl-CoA_oxidase"/>
    <property type="match status" value="1"/>
</dbReference>
<dbReference type="InterPro" id="IPR055060">
    <property type="entry name" value="ACOX_C_alpha1"/>
</dbReference>
<dbReference type="OMA" id="MFGGSIM"/>
<keyword evidence="20" id="KW-1185">Reference proteome</keyword>
<dbReference type="Pfam" id="PF22924">
    <property type="entry name" value="ACOX_C_alpha1"/>
    <property type="match status" value="1"/>
</dbReference>
<keyword evidence="6 11" id="KW-0274">FAD</keyword>
<dbReference type="InterPro" id="IPR012258">
    <property type="entry name" value="Acyl-CoA_oxidase"/>
</dbReference>
<dbReference type="InterPro" id="IPR029320">
    <property type="entry name" value="Acyl-CoA_ox_N"/>
</dbReference>
<keyword evidence="8" id="KW-0560">Oxidoreductase</keyword>
<dbReference type="FunFam" id="2.40.110.10:FF:000005">
    <property type="entry name" value="Acyl-coenzyme A oxidase"/>
    <property type="match status" value="1"/>
</dbReference>
<organism evidence="19 20">
    <name type="scientific">Exaiptasia diaphana</name>
    <name type="common">Tropical sea anemone</name>
    <name type="synonym">Aiptasia pulchella</name>
    <dbReference type="NCBI Taxonomy" id="2652724"/>
    <lineage>
        <taxon>Eukaryota</taxon>
        <taxon>Metazoa</taxon>
        <taxon>Cnidaria</taxon>
        <taxon>Anthozoa</taxon>
        <taxon>Hexacorallia</taxon>
        <taxon>Actiniaria</taxon>
        <taxon>Aiptasiidae</taxon>
        <taxon>Exaiptasia</taxon>
    </lineage>
</organism>
<evidence type="ECO:0000256" key="14">
    <source>
        <dbReference type="SAM" id="MobiDB-lite"/>
    </source>
</evidence>
<protein>
    <recommendedName>
        <fullName evidence="11">Acyl-coenzyme A oxidase</fullName>
    </recommendedName>
</protein>
<feature type="domain" description="Acyl-CoA oxidase/dehydrogenase middle" evidence="16">
    <location>
        <begin position="164"/>
        <end position="275"/>
    </location>
</feature>
<dbReference type="Pfam" id="PF02770">
    <property type="entry name" value="Acyl-CoA_dh_M"/>
    <property type="match status" value="1"/>
</dbReference>
<evidence type="ECO:0000259" key="18">
    <source>
        <dbReference type="Pfam" id="PF22924"/>
    </source>
</evidence>
<dbReference type="FunFam" id="1.20.140.10:FF:000007">
    <property type="entry name" value="Acyl-coenzyme A oxidase"/>
    <property type="match status" value="1"/>
</dbReference>
<dbReference type="GO" id="GO:0016402">
    <property type="term" value="F:pristanoyl-CoA oxidase activity"/>
    <property type="evidence" value="ECO:0007669"/>
    <property type="project" value="TreeGrafter"/>
</dbReference>
<evidence type="ECO:0000256" key="5">
    <source>
        <dbReference type="ARBA" id="ARBA00022630"/>
    </source>
</evidence>
<evidence type="ECO:0000256" key="12">
    <source>
        <dbReference type="PIRSR" id="PIRSR000168-1"/>
    </source>
</evidence>
<comment type="similarity">
    <text evidence="4 11">Belongs to the acyl-CoA oxidase family.</text>
</comment>
<dbReference type="PANTHER" id="PTHR10909:SF390">
    <property type="entry name" value="PEROXISOMAL ACYL-COENZYME A OXIDASE 3"/>
    <property type="match status" value="1"/>
</dbReference>
<dbReference type="GO" id="GO:0071949">
    <property type="term" value="F:FAD binding"/>
    <property type="evidence" value="ECO:0007669"/>
    <property type="project" value="InterPro"/>
</dbReference>
<dbReference type="GeneID" id="110252239"/>
<evidence type="ECO:0000259" key="15">
    <source>
        <dbReference type="Pfam" id="PF01756"/>
    </source>
</evidence>
<comment type="pathway">
    <text evidence="3">Lipid metabolism.</text>
</comment>
<evidence type="ECO:0000256" key="9">
    <source>
        <dbReference type="ARBA" id="ARBA00023098"/>
    </source>
</evidence>
<dbReference type="Pfam" id="PF01756">
    <property type="entry name" value="ACOX"/>
    <property type="match status" value="1"/>
</dbReference>
<sequence length="705" mass="79403">MATQLDSHLRDKDLSKNDRPTAFPSGPLDSYRSQATFDLKEMKDFVNGGEDITTYKERLWEIMEKDPVFNHDLDKGLSMDGMRRITMRRCKRILELDFLNEEEFLENPYKHQALTNAVGSYDWGLAAKHSLNGAMFSRMCRFQSKHENINKLGEKAERMEVFGCFALTELAHGSNTKAMDTTAVYDPKTQEFIINTPHFEATKVWVGNLGRTATHAVVYAQLYTPDGVCHGLHSFIVQVRSTRDLRAKPGVTVGDLGKKLGQNSLDNGFVAFDHVRIPRENLLNKGGDVSPDGKYISGYKDPKKRFGAALGALSSGRVGITSMAVTNLRSCLPIAVRYSAVRKQFGPVEGEEIPVLEYQMQQWRLLPLLSATYALEHFSRTFFMNFVEFNVMVMMGEESTRQAELGREIHAMSSSSKPMAGWVARDAIQECREACGGHGYLAVNRFGVLRDDNDPNCTYEGDNNMLLGQTSNYLLGLLELRQKGLPISSPLQSVDYLSDANHILEQRFTAKTEEECGDLDSLHCAFQWLVCYLWLESGAKYRQQLAFGKDPFSAKNDSQVFFCRSLSLAYIQCEVFRRFKEACRSADTPVGLRPVLTLMCSLYGLWTLEKHLATLYEGGFCRSTNDARIVKSAIITLCFKLKGESVLLSDALAPPDFILNSPIGLSNGQAHRNLYDAIMSDPNSTKRVSWWKECRKPPRQPKSKL</sequence>
<evidence type="ECO:0000256" key="10">
    <source>
        <dbReference type="ARBA" id="ARBA00023140"/>
    </source>
</evidence>
<evidence type="ECO:0000256" key="13">
    <source>
        <dbReference type="PIRSR" id="PIRSR000168-2"/>
    </source>
</evidence>
<dbReference type="SUPFAM" id="SSF56645">
    <property type="entry name" value="Acyl-CoA dehydrogenase NM domain-like"/>
    <property type="match status" value="1"/>
</dbReference>
<comment type="subcellular location">
    <subcellularLocation>
        <location evidence="2">Peroxisome</location>
    </subcellularLocation>
</comment>
<dbReference type="InterPro" id="IPR006091">
    <property type="entry name" value="Acyl-CoA_Oxase/DH_mid-dom"/>
</dbReference>
<accession>A0A913Y4N0</accession>
<dbReference type="Gene3D" id="2.40.110.10">
    <property type="entry name" value="Butyryl-CoA Dehydrogenase, subunit A, domain 2"/>
    <property type="match status" value="1"/>
</dbReference>
<feature type="compositionally biased region" description="Basic and acidic residues" evidence="14">
    <location>
        <begin position="7"/>
        <end position="19"/>
    </location>
</feature>
<dbReference type="FunFam" id="1.20.140.10:FF:000010">
    <property type="entry name" value="Acyl-coenzyme A oxidase"/>
    <property type="match status" value="1"/>
</dbReference>
<dbReference type="InterPro" id="IPR037069">
    <property type="entry name" value="AcylCoA_DH/ox_N_sf"/>
</dbReference>
<evidence type="ECO:0000259" key="17">
    <source>
        <dbReference type="Pfam" id="PF14749"/>
    </source>
</evidence>
<proteinExistence type="inferred from homology"/>
<dbReference type="Pfam" id="PF14749">
    <property type="entry name" value="Acyl-CoA_ox_N"/>
    <property type="match status" value="1"/>
</dbReference>
<dbReference type="InterPro" id="IPR046373">
    <property type="entry name" value="Acyl-CoA_Oxase/DH_mid-dom_sf"/>
</dbReference>
<evidence type="ECO:0000259" key="16">
    <source>
        <dbReference type="Pfam" id="PF02770"/>
    </source>
</evidence>
<keyword evidence="9" id="KW-0443">Lipid metabolism</keyword>
<feature type="region of interest" description="Disordered" evidence="14">
    <location>
        <begin position="1"/>
        <end position="29"/>
    </location>
</feature>
<feature type="binding site" evidence="13">
    <location>
        <position position="168"/>
    </location>
    <ligand>
        <name>FAD</name>
        <dbReference type="ChEBI" id="CHEBI:57692"/>
    </ligand>
</feature>
<evidence type="ECO:0000313" key="20">
    <source>
        <dbReference type="Proteomes" id="UP000887567"/>
    </source>
</evidence>
<evidence type="ECO:0000256" key="6">
    <source>
        <dbReference type="ARBA" id="ARBA00022827"/>
    </source>
</evidence>
<evidence type="ECO:0000256" key="8">
    <source>
        <dbReference type="ARBA" id="ARBA00023002"/>
    </source>
</evidence>
<dbReference type="PANTHER" id="PTHR10909">
    <property type="entry name" value="ELECTRON TRANSPORT OXIDOREDUCTASE"/>
    <property type="match status" value="1"/>
</dbReference>
<dbReference type="EnsemblMetazoa" id="XM_021059013.2">
    <property type="protein sequence ID" value="XP_020914672.1"/>
    <property type="gene ID" value="LOC110252239"/>
</dbReference>
<dbReference type="InterPro" id="IPR009100">
    <property type="entry name" value="AcylCoA_DH/oxidase_NM_dom_sf"/>
</dbReference>
<dbReference type="GO" id="GO:0055088">
    <property type="term" value="P:lipid homeostasis"/>
    <property type="evidence" value="ECO:0007669"/>
    <property type="project" value="TreeGrafter"/>
</dbReference>
<feature type="domain" description="Acyl-CoA oxidase C-alpha1" evidence="18">
    <location>
        <begin position="311"/>
        <end position="475"/>
    </location>
</feature>
<dbReference type="KEGG" id="epa:110252239"/>
<dbReference type="GO" id="GO:0005504">
    <property type="term" value="F:fatty acid binding"/>
    <property type="evidence" value="ECO:0007669"/>
    <property type="project" value="TreeGrafter"/>
</dbReference>
<reference evidence="19" key="1">
    <citation type="submission" date="2022-11" db="UniProtKB">
        <authorList>
            <consortium name="EnsemblMetazoa"/>
        </authorList>
    </citation>
    <scope>IDENTIFICATION</scope>
</reference>
<dbReference type="OrthoDB" id="538336at2759"/>
<dbReference type="Gene3D" id="1.20.140.10">
    <property type="entry name" value="Butyryl-CoA Dehydrogenase, subunit A, domain 3"/>
    <property type="match status" value="2"/>
</dbReference>
<evidence type="ECO:0000256" key="1">
    <source>
        <dbReference type="ARBA" id="ARBA00001974"/>
    </source>
</evidence>
<evidence type="ECO:0000256" key="3">
    <source>
        <dbReference type="ARBA" id="ARBA00005189"/>
    </source>
</evidence>
<feature type="binding site" evidence="13">
    <location>
        <position position="207"/>
    </location>
    <ligand>
        <name>FAD</name>
        <dbReference type="ChEBI" id="CHEBI:57692"/>
    </ligand>
</feature>
<evidence type="ECO:0000256" key="4">
    <source>
        <dbReference type="ARBA" id="ARBA00006288"/>
    </source>
</evidence>
<dbReference type="InterPro" id="IPR002655">
    <property type="entry name" value="Acyl-CoA_oxidase_C"/>
</dbReference>
<name>A0A913Y4N0_EXADI</name>
<dbReference type="AlphaFoldDB" id="A0A913Y4N0"/>
<keyword evidence="10" id="KW-0576">Peroxisome</keyword>
<dbReference type="RefSeq" id="XP_020914672.1">
    <property type="nucleotide sequence ID" value="XM_021059013.2"/>
</dbReference>
<dbReference type="SUPFAM" id="SSF47203">
    <property type="entry name" value="Acyl-CoA dehydrogenase C-terminal domain-like"/>
    <property type="match status" value="2"/>
</dbReference>
<keyword evidence="7" id="KW-0276">Fatty acid metabolism</keyword>
<keyword evidence="5 11" id="KW-0285">Flavoprotein</keyword>
<evidence type="ECO:0000256" key="2">
    <source>
        <dbReference type="ARBA" id="ARBA00004275"/>
    </source>
</evidence>
<dbReference type="Proteomes" id="UP000887567">
    <property type="component" value="Unplaced"/>
</dbReference>